<feature type="compositionally biased region" description="Acidic residues" evidence="1">
    <location>
        <begin position="60"/>
        <end position="83"/>
    </location>
</feature>
<proteinExistence type="evidence at transcript level"/>
<feature type="compositionally biased region" description="Basic and acidic residues" evidence="1">
    <location>
        <begin position="84"/>
        <end position="103"/>
    </location>
</feature>
<feature type="region of interest" description="Disordered" evidence="1">
    <location>
        <begin position="29"/>
        <end position="181"/>
    </location>
</feature>
<dbReference type="EMBL" id="KY287955">
    <property type="protein sequence ID" value="AQS80486.1"/>
    <property type="molecule type" value="mRNA"/>
</dbReference>
<evidence type="ECO:0000256" key="2">
    <source>
        <dbReference type="SAM" id="SignalP"/>
    </source>
</evidence>
<evidence type="ECO:0000313" key="3">
    <source>
        <dbReference type="EMBL" id="AQS80486.1"/>
    </source>
</evidence>
<reference evidence="3" key="1">
    <citation type="journal article" date="2017" name="Peptides">
        <title>Neuropeptides encoded within a neural transcriptome of the giant triton snail Charonia tritonis, a Crown-of-Thorns Starfish predator.</title>
        <authorList>
            <person name="Bose U."/>
            <person name="Suwansa-Ard S."/>
            <person name="Maikaeo L."/>
            <person name="Motti C.A."/>
            <person name="Hall M.R."/>
            <person name="Cummins S.F."/>
        </authorList>
    </citation>
    <scope>NUCLEOTIDE SEQUENCE</scope>
    <source>
        <tissue evidence="3">Nervous tissue</tissue>
    </source>
</reference>
<keyword evidence="2" id="KW-0732">Signal</keyword>
<feature type="chain" id="PRO_5012774618" evidence="2">
    <location>
        <begin position="28"/>
        <end position="230"/>
    </location>
</feature>
<name>A0A1S6JQ00_9CAEN</name>
<organism evidence="3">
    <name type="scientific">Charonia tritonis</name>
    <name type="common">giant triton snail</name>
    <dbReference type="NCBI Taxonomy" id="1960912"/>
    <lineage>
        <taxon>Eukaryota</taxon>
        <taxon>Metazoa</taxon>
        <taxon>Spiralia</taxon>
        <taxon>Lophotrochozoa</taxon>
        <taxon>Mollusca</taxon>
        <taxon>Gastropoda</taxon>
        <taxon>Caenogastropoda</taxon>
        <taxon>Littorinimorpha</taxon>
        <taxon>Tonnoidea</taxon>
        <taxon>Ranellidae</taxon>
        <taxon>Charonia</taxon>
    </lineage>
</organism>
<feature type="signal peptide" evidence="2">
    <location>
        <begin position="1"/>
        <end position="27"/>
    </location>
</feature>
<dbReference type="AlphaFoldDB" id="A0A1S6JQ00"/>
<dbReference type="InterPro" id="IPR011049">
    <property type="entry name" value="Serralysin-like_metalloprot_C"/>
</dbReference>
<accession>A0A1S6JQ00</accession>
<sequence length="230" mass="25101">MNTLQQVFVVLLVAQLAFFACTPGVQAEEESSTSDLTITDQAAAHRQKRAPGWGKRSDNDNNDDELDNFEGDELLNNLEESELAEDKRAPGWGKRDFDTDKRAPGWGKRAPGWGKRAPGWGKRAPGWGKRAPGWGKRAPGWGKRSVLAEDSEDKRAPGWGKRAPGWGKRAPGWGKRAPGWGKRSVGVASGACQVLKEELDAYISKAVEAETQLEAFCGSNPAAFDLLSRK</sequence>
<evidence type="ECO:0000256" key="1">
    <source>
        <dbReference type="SAM" id="MobiDB-lite"/>
    </source>
</evidence>
<dbReference type="SUPFAM" id="SSF101967">
    <property type="entry name" value="Adhesin YadA, collagen-binding domain"/>
    <property type="match status" value="1"/>
</dbReference>
<protein>
    <submittedName>
        <fullName evidence="3">APGWamide</fullName>
    </submittedName>
</protein>